<dbReference type="InterPro" id="IPR000843">
    <property type="entry name" value="HTH_LacI"/>
</dbReference>
<evidence type="ECO:0000256" key="3">
    <source>
        <dbReference type="ARBA" id="ARBA00023125"/>
    </source>
</evidence>
<evidence type="ECO:0000256" key="4">
    <source>
        <dbReference type="ARBA" id="ARBA00023163"/>
    </source>
</evidence>
<dbReference type="InterPro" id="IPR028082">
    <property type="entry name" value="Peripla_BP_I"/>
</dbReference>
<dbReference type="PRINTS" id="PR00036">
    <property type="entry name" value="HTHLACI"/>
</dbReference>
<dbReference type="PROSITE" id="PS00356">
    <property type="entry name" value="HTH_LACI_1"/>
    <property type="match status" value="1"/>
</dbReference>
<feature type="domain" description="HTH lacI-type" evidence="5">
    <location>
        <begin position="2"/>
        <end position="56"/>
    </location>
</feature>
<dbReference type="PANTHER" id="PTHR30146">
    <property type="entry name" value="LACI-RELATED TRANSCRIPTIONAL REPRESSOR"/>
    <property type="match status" value="1"/>
</dbReference>
<dbReference type="SMART" id="SM00354">
    <property type="entry name" value="HTH_LACI"/>
    <property type="match status" value="1"/>
</dbReference>
<evidence type="ECO:0000256" key="1">
    <source>
        <dbReference type="ARBA" id="ARBA00022491"/>
    </source>
</evidence>
<dbReference type="CDD" id="cd06291">
    <property type="entry name" value="PBP1_Qymf-like"/>
    <property type="match status" value="1"/>
</dbReference>
<keyword evidence="1" id="KW-0678">Repressor</keyword>
<dbReference type="CDD" id="cd01392">
    <property type="entry name" value="HTH_LacI"/>
    <property type="match status" value="1"/>
</dbReference>
<keyword evidence="3" id="KW-0238">DNA-binding</keyword>
<dbReference type="PANTHER" id="PTHR30146:SF95">
    <property type="entry name" value="RIBOSE OPERON REPRESSOR"/>
    <property type="match status" value="1"/>
</dbReference>
<proteinExistence type="predicted"/>
<dbReference type="InterPro" id="IPR046335">
    <property type="entry name" value="LacI/GalR-like_sensor"/>
</dbReference>
<dbReference type="Proteomes" id="UP000245845">
    <property type="component" value="Unassembled WGS sequence"/>
</dbReference>
<dbReference type="Gene3D" id="3.40.50.2300">
    <property type="match status" value="2"/>
</dbReference>
<dbReference type="SUPFAM" id="SSF47413">
    <property type="entry name" value="lambda repressor-like DNA-binding domains"/>
    <property type="match status" value="1"/>
</dbReference>
<dbReference type="AlphaFoldDB" id="A0A2Y9C9J7"/>
<dbReference type="InterPro" id="IPR010982">
    <property type="entry name" value="Lambda_DNA-bd_dom_sf"/>
</dbReference>
<gene>
    <name evidence="6" type="ORF">A8806_101517</name>
</gene>
<evidence type="ECO:0000259" key="5">
    <source>
        <dbReference type="PROSITE" id="PS50932"/>
    </source>
</evidence>
<evidence type="ECO:0000256" key="2">
    <source>
        <dbReference type="ARBA" id="ARBA00023015"/>
    </source>
</evidence>
<dbReference type="Pfam" id="PF13377">
    <property type="entry name" value="Peripla_BP_3"/>
    <property type="match status" value="1"/>
</dbReference>
<keyword evidence="7" id="KW-1185">Reference proteome</keyword>
<dbReference type="GO" id="GO:0003700">
    <property type="term" value="F:DNA-binding transcription factor activity"/>
    <property type="evidence" value="ECO:0007669"/>
    <property type="project" value="TreeGrafter"/>
</dbReference>
<accession>A0A2Y9C9J7</accession>
<dbReference type="Gene3D" id="1.10.260.40">
    <property type="entry name" value="lambda repressor-like DNA-binding domains"/>
    <property type="match status" value="1"/>
</dbReference>
<evidence type="ECO:0000313" key="7">
    <source>
        <dbReference type="Proteomes" id="UP000245845"/>
    </source>
</evidence>
<sequence length="331" mass="37150">MISIRDVAKLAGVSPATVSRVMNGTANVDEVKKQRVQQVIQETGFKPNEAARTLYKKSAHLIGVIVPNIENPFFNEMAKAIEGEAYERGYRLTLCSSNDNLEKEKNSIELLGRMNADGIILLTNEEEIFDQIADARIPVVVLDRAVRHKNEVASIISDNYEGGRMGMEHMLDAGCRNIVAMRGPQNLSSGRDRYKGYLDICREKHVKVQFVDCLYDYEDGLRSTEQILREYPDADGIIAANDMAAISAYKILTRHGKRVPEDIQLIGFDNIIMSRLMTPELTTIAQPITEMGSKAAQILIDHIEGKEVPQKNIFEVKLIQRETTRNKVTKA</sequence>
<name>A0A2Y9C9J7_9FIRM</name>
<organism evidence="6 7">
    <name type="scientific">Faecalicatena orotica</name>
    <dbReference type="NCBI Taxonomy" id="1544"/>
    <lineage>
        <taxon>Bacteria</taxon>
        <taxon>Bacillati</taxon>
        <taxon>Bacillota</taxon>
        <taxon>Clostridia</taxon>
        <taxon>Lachnospirales</taxon>
        <taxon>Lachnospiraceae</taxon>
        <taxon>Faecalicatena</taxon>
    </lineage>
</organism>
<dbReference type="Pfam" id="PF00356">
    <property type="entry name" value="LacI"/>
    <property type="match status" value="1"/>
</dbReference>
<comment type="caution">
    <text evidence="6">The sequence shown here is derived from an EMBL/GenBank/DDBJ whole genome shotgun (WGS) entry which is preliminary data.</text>
</comment>
<dbReference type="SUPFAM" id="SSF53822">
    <property type="entry name" value="Periplasmic binding protein-like I"/>
    <property type="match status" value="1"/>
</dbReference>
<dbReference type="OrthoDB" id="9796186at2"/>
<keyword evidence="2" id="KW-0805">Transcription regulation</keyword>
<reference evidence="6 7" key="1">
    <citation type="submission" date="2018-05" db="EMBL/GenBank/DDBJ databases">
        <title>The Hungate 1000. A catalogue of reference genomes from the rumen microbiome.</title>
        <authorList>
            <person name="Kelly W."/>
        </authorList>
    </citation>
    <scope>NUCLEOTIDE SEQUENCE [LARGE SCALE GENOMIC DNA]</scope>
    <source>
        <strain evidence="6 7">NLAE-zl-C242</strain>
    </source>
</reference>
<dbReference type="RefSeq" id="WP_109729587.1">
    <property type="nucleotide sequence ID" value="NZ_BAAACK010000007.1"/>
</dbReference>
<keyword evidence="4" id="KW-0804">Transcription</keyword>
<protein>
    <submittedName>
        <fullName evidence="6">LacI family transcriptional regulator</fullName>
    </submittedName>
</protein>
<dbReference type="PROSITE" id="PS50932">
    <property type="entry name" value="HTH_LACI_2"/>
    <property type="match status" value="1"/>
</dbReference>
<evidence type="ECO:0000313" key="6">
    <source>
        <dbReference type="EMBL" id="PWJ32229.1"/>
    </source>
</evidence>
<dbReference type="EMBL" id="QGDL01000001">
    <property type="protein sequence ID" value="PWJ32229.1"/>
    <property type="molecule type" value="Genomic_DNA"/>
</dbReference>
<dbReference type="GO" id="GO:0000976">
    <property type="term" value="F:transcription cis-regulatory region binding"/>
    <property type="evidence" value="ECO:0007669"/>
    <property type="project" value="TreeGrafter"/>
</dbReference>